<evidence type="ECO:0000313" key="1">
    <source>
        <dbReference type="EMBL" id="QHT14345.1"/>
    </source>
</evidence>
<protein>
    <submittedName>
        <fullName evidence="1">Uncharacterized protein</fullName>
    </submittedName>
</protein>
<proteinExistence type="predicted"/>
<name>A0A6C0DFI8_9ZZZZ</name>
<reference evidence="1" key="1">
    <citation type="journal article" date="2020" name="Nature">
        <title>Giant virus diversity and host interactions through global metagenomics.</title>
        <authorList>
            <person name="Schulz F."/>
            <person name="Roux S."/>
            <person name="Paez-Espino D."/>
            <person name="Jungbluth S."/>
            <person name="Walsh D.A."/>
            <person name="Denef V.J."/>
            <person name="McMahon K.D."/>
            <person name="Konstantinidis K.T."/>
            <person name="Eloe-Fadrosh E.A."/>
            <person name="Kyrpides N.C."/>
            <person name="Woyke T."/>
        </authorList>
    </citation>
    <scope>NUCLEOTIDE SEQUENCE</scope>
    <source>
        <strain evidence="1">GVMAG-M-3300023174-137</strain>
    </source>
</reference>
<dbReference type="AlphaFoldDB" id="A0A6C0DFI8"/>
<organism evidence="1">
    <name type="scientific">viral metagenome</name>
    <dbReference type="NCBI Taxonomy" id="1070528"/>
    <lineage>
        <taxon>unclassified sequences</taxon>
        <taxon>metagenomes</taxon>
        <taxon>organismal metagenomes</taxon>
    </lineage>
</organism>
<dbReference type="EMBL" id="MN739581">
    <property type="protein sequence ID" value="QHT14345.1"/>
    <property type="molecule type" value="Genomic_DNA"/>
</dbReference>
<accession>A0A6C0DFI8</accession>
<sequence>MNIKLTFVATALLLLLVASILMSASYKKYVSMCEGFQPSIPVSFPPNMGSRPPAGTPIKEGFNSYFLENAGGAKADYKPMGAYDGVQLPTGNTISKWRYTAPNEKLLGDEFVPGPDSLFMFKNNQCKPECCGSSFSCGGGCVCTTPEQRQYVASRGGNSTKPEDLP</sequence>